<evidence type="ECO:0000259" key="8">
    <source>
        <dbReference type="PROSITE" id="PS51379"/>
    </source>
</evidence>
<dbReference type="PROSITE" id="PS00198">
    <property type="entry name" value="4FE4S_FER_1"/>
    <property type="match status" value="1"/>
</dbReference>
<dbReference type="AlphaFoldDB" id="X1F671"/>
<sequence length="99" mass="11129">MKYGNSDYKKYVKRMKGVSITTDPEKCTGCGECFKVCIYNGLKMVEEKAVHTENCLGCGHCEAACPKDAISITFDENMNIDEVMDEIIQRYEKIVDISG</sequence>
<evidence type="ECO:0000256" key="1">
    <source>
        <dbReference type="ARBA" id="ARBA00022448"/>
    </source>
</evidence>
<keyword evidence="3" id="KW-0479">Metal-binding</keyword>
<reference evidence="9" key="1">
    <citation type="journal article" date="2014" name="Front. Microbiol.">
        <title>High frequency of phylogenetically diverse reductive dehalogenase-homologous genes in deep subseafloor sedimentary metagenomes.</title>
        <authorList>
            <person name="Kawai M."/>
            <person name="Futagami T."/>
            <person name="Toyoda A."/>
            <person name="Takaki Y."/>
            <person name="Nishi S."/>
            <person name="Hori S."/>
            <person name="Arai W."/>
            <person name="Tsubouchi T."/>
            <person name="Morono Y."/>
            <person name="Uchiyama I."/>
            <person name="Ito T."/>
            <person name="Fujiyama A."/>
            <person name="Inagaki F."/>
            <person name="Takami H."/>
        </authorList>
    </citation>
    <scope>NUCLEOTIDE SEQUENCE</scope>
    <source>
        <strain evidence="9">Expedition CK06-06</strain>
    </source>
</reference>
<keyword evidence="5" id="KW-0249">Electron transport</keyword>
<dbReference type="PANTHER" id="PTHR43687">
    <property type="entry name" value="ADENYLYLSULFATE REDUCTASE, BETA SUBUNIT"/>
    <property type="match status" value="1"/>
</dbReference>
<keyword evidence="1" id="KW-0813">Transport</keyword>
<name>X1F671_9ZZZZ</name>
<keyword evidence="2" id="KW-0004">4Fe-4S</keyword>
<keyword evidence="6" id="KW-0408">Iron</keyword>
<gene>
    <name evidence="9" type="ORF">S03H2_11294</name>
</gene>
<dbReference type="Gene3D" id="3.30.70.20">
    <property type="match status" value="2"/>
</dbReference>
<dbReference type="GO" id="GO:0046872">
    <property type="term" value="F:metal ion binding"/>
    <property type="evidence" value="ECO:0007669"/>
    <property type="project" value="UniProtKB-KW"/>
</dbReference>
<keyword evidence="4" id="KW-0677">Repeat</keyword>
<dbReference type="InterPro" id="IPR050572">
    <property type="entry name" value="Fe-S_Ferredoxin"/>
</dbReference>
<dbReference type="Pfam" id="PF13237">
    <property type="entry name" value="Fer4_10"/>
    <property type="match status" value="1"/>
</dbReference>
<evidence type="ECO:0000313" key="9">
    <source>
        <dbReference type="EMBL" id="GAH41126.1"/>
    </source>
</evidence>
<proteinExistence type="predicted"/>
<dbReference type="InterPro" id="IPR017900">
    <property type="entry name" value="4Fe4S_Fe_S_CS"/>
</dbReference>
<accession>X1F671</accession>
<feature type="domain" description="4Fe-4S ferredoxin-type" evidence="8">
    <location>
        <begin position="18"/>
        <end position="45"/>
    </location>
</feature>
<protein>
    <recommendedName>
        <fullName evidence="8">4Fe-4S ferredoxin-type domain-containing protein</fullName>
    </recommendedName>
</protein>
<dbReference type="GO" id="GO:0051539">
    <property type="term" value="F:4 iron, 4 sulfur cluster binding"/>
    <property type="evidence" value="ECO:0007669"/>
    <property type="project" value="UniProtKB-KW"/>
</dbReference>
<feature type="domain" description="4Fe-4S ferredoxin-type" evidence="8">
    <location>
        <begin position="46"/>
        <end position="75"/>
    </location>
</feature>
<evidence type="ECO:0000256" key="5">
    <source>
        <dbReference type="ARBA" id="ARBA00022982"/>
    </source>
</evidence>
<evidence type="ECO:0000256" key="6">
    <source>
        <dbReference type="ARBA" id="ARBA00023004"/>
    </source>
</evidence>
<dbReference type="InterPro" id="IPR017896">
    <property type="entry name" value="4Fe4S_Fe-S-bd"/>
</dbReference>
<dbReference type="PANTHER" id="PTHR43687:SF6">
    <property type="entry name" value="L-ASPARTATE SEMIALDEHYDE SULFURTRANSFERASE IRON-SULFUR SUBUNIT"/>
    <property type="match status" value="1"/>
</dbReference>
<comment type="caution">
    <text evidence="9">The sequence shown here is derived from an EMBL/GenBank/DDBJ whole genome shotgun (WGS) entry which is preliminary data.</text>
</comment>
<evidence type="ECO:0000256" key="2">
    <source>
        <dbReference type="ARBA" id="ARBA00022485"/>
    </source>
</evidence>
<evidence type="ECO:0000256" key="4">
    <source>
        <dbReference type="ARBA" id="ARBA00022737"/>
    </source>
</evidence>
<dbReference type="EMBL" id="BARU01005771">
    <property type="protein sequence ID" value="GAH41126.1"/>
    <property type="molecule type" value="Genomic_DNA"/>
</dbReference>
<dbReference type="PROSITE" id="PS51379">
    <property type="entry name" value="4FE4S_FER_2"/>
    <property type="match status" value="2"/>
</dbReference>
<keyword evidence="7" id="KW-0411">Iron-sulfur</keyword>
<dbReference type="SUPFAM" id="SSF54862">
    <property type="entry name" value="4Fe-4S ferredoxins"/>
    <property type="match status" value="1"/>
</dbReference>
<evidence type="ECO:0000256" key="7">
    <source>
        <dbReference type="ARBA" id="ARBA00023014"/>
    </source>
</evidence>
<organism evidence="9">
    <name type="scientific">marine sediment metagenome</name>
    <dbReference type="NCBI Taxonomy" id="412755"/>
    <lineage>
        <taxon>unclassified sequences</taxon>
        <taxon>metagenomes</taxon>
        <taxon>ecological metagenomes</taxon>
    </lineage>
</organism>
<evidence type="ECO:0000256" key="3">
    <source>
        <dbReference type="ARBA" id="ARBA00022723"/>
    </source>
</evidence>